<evidence type="ECO:0000313" key="2">
    <source>
        <dbReference type="Proteomes" id="UP000019460"/>
    </source>
</evidence>
<accession>W9VBX9</accession>
<gene>
    <name evidence="1" type="ORF">D779_1752</name>
</gene>
<evidence type="ECO:0000313" key="1">
    <source>
        <dbReference type="EMBL" id="EXJ16929.1"/>
    </source>
</evidence>
<organism evidence="1 2">
    <name type="scientific">Imhoffiella purpurea</name>
    <dbReference type="NCBI Taxonomy" id="1249627"/>
    <lineage>
        <taxon>Bacteria</taxon>
        <taxon>Pseudomonadati</taxon>
        <taxon>Pseudomonadota</taxon>
        <taxon>Gammaproteobacteria</taxon>
        <taxon>Chromatiales</taxon>
        <taxon>Chromatiaceae</taxon>
        <taxon>Imhoffiella</taxon>
    </lineage>
</organism>
<protein>
    <submittedName>
        <fullName evidence="1">Uncharacterized protein</fullName>
    </submittedName>
</protein>
<name>W9VBX9_9GAMM</name>
<comment type="caution">
    <text evidence="1">The sequence shown here is derived from an EMBL/GenBank/DDBJ whole genome shotgun (WGS) entry which is preliminary data.</text>
</comment>
<reference evidence="1 2" key="1">
    <citation type="submission" date="2012-11" db="EMBL/GenBank/DDBJ databases">
        <title>Genome assembly of Thiorhodococcus sp. AK35.</title>
        <authorList>
            <person name="Nupur N."/>
            <person name="Khatri I."/>
            <person name="Subramanian S."/>
            <person name="Pinnaka A."/>
        </authorList>
    </citation>
    <scope>NUCLEOTIDE SEQUENCE [LARGE SCALE GENOMIC DNA]</scope>
    <source>
        <strain evidence="1 2">AK35</strain>
    </source>
</reference>
<dbReference type="EMBL" id="AONC01000003">
    <property type="protein sequence ID" value="EXJ16929.1"/>
    <property type="molecule type" value="Genomic_DNA"/>
</dbReference>
<dbReference type="Proteomes" id="UP000019460">
    <property type="component" value="Unassembled WGS sequence"/>
</dbReference>
<dbReference type="STRING" id="1249627.D779_1752"/>
<sequence length="62" mass="6762">MLAPGCDESRQPRTLGLGIMERRVAARVIGRGFKDGLACFKPIQRHIGVFNARHGGTSPVRC</sequence>
<proteinExistence type="predicted"/>
<dbReference type="AlphaFoldDB" id="W9VBX9"/>
<keyword evidence="2" id="KW-1185">Reference proteome</keyword>